<feature type="compositionally biased region" description="Low complexity" evidence="1">
    <location>
        <begin position="455"/>
        <end position="465"/>
    </location>
</feature>
<feature type="region of interest" description="Disordered" evidence="1">
    <location>
        <begin position="378"/>
        <end position="490"/>
    </location>
</feature>
<feature type="compositionally biased region" description="Low complexity" evidence="1">
    <location>
        <begin position="215"/>
        <end position="234"/>
    </location>
</feature>
<feature type="region of interest" description="Disordered" evidence="1">
    <location>
        <begin position="83"/>
        <end position="112"/>
    </location>
</feature>
<evidence type="ECO:0000256" key="1">
    <source>
        <dbReference type="SAM" id="MobiDB-lite"/>
    </source>
</evidence>
<proteinExistence type="predicted"/>
<evidence type="ECO:0000313" key="3">
    <source>
        <dbReference type="Proteomes" id="UP000308730"/>
    </source>
</evidence>
<dbReference type="OrthoDB" id="3596986at2759"/>
<organism evidence="2 3">
    <name type="scientific">Antrodiella citrinella</name>
    <dbReference type="NCBI Taxonomy" id="2447956"/>
    <lineage>
        <taxon>Eukaryota</taxon>
        <taxon>Fungi</taxon>
        <taxon>Dikarya</taxon>
        <taxon>Basidiomycota</taxon>
        <taxon>Agaricomycotina</taxon>
        <taxon>Agaricomycetes</taxon>
        <taxon>Polyporales</taxon>
        <taxon>Steccherinaceae</taxon>
        <taxon>Antrodiella</taxon>
    </lineage>
</organism>
<gene>
    <name evidence="2" type="ORF">EUX98_g8380</name>
</gene>
<reference evidence="2 3" key="1">
    <citation type="submission" date="2019-02" db="EMBL/GenBank/DDBJ databases">
        <title>Genome sequencing of the rare red list fungi Antrodiella citrinella (Flaviporus citrinellus).</title>
        <authorList>
            <person name="Buettner E."/>
            <person name="Kellner H."/>
        </authorList>
    </citation>
    <scope>NUCLEOTIDE SEQUENCE [LARGE SCALE GENOMIC DNA]</scope>
    <source>
        <strain evidence="2 3">DSM 108506</strain>
    </source>
</reference>
<sequence length="558" mass="60565">LLSHLQSGMPYSYMRRGPHPYEVNGTRRVYTDDSDLVSSVVHSGWCSWVGVWRAKRRGLDLRVVVRVTREARFVGGYGRECRSAATGMGKKSASTKEKEKQKDKDKVKGETETDVVMPVSNEFEGGAEDDSEEERAMLVKAGYGEGYDDGRDLLSAGWGNSHDGAGMEILSAEFVKRGYARSHTRHNRSQRMLEYAQRRAALGCGPTCTTLTTTTNLPSSSTPTTLSSSSYSSSQVIRPRKKRRLNPELDVYADRENVNQKGRLCAIQDAEDQDVCAGYTITFSTGSGGFEPAFQYTPSELRSIIFRDRDATSSSSSPSIPSPSSQRKSKRKRSGPREVVVDTSCERFWIAVEDDGDAEGDNKYLVALVPRTRVGPVAEKTSTSIGADSKDAEARTAVESAGADSTSVSEEAKDGQGEEPMEVSPTPTPPAKDVEPVAATTTSSLPQDMEVVKTDPPALSPSAVPADPPVAEPVSSPPSTSTSKAKAKAESTLQVLHRNLLPSDLDFLKDGVNVLGPKDEAGARKGWRMEAKTWRWCSSEESEAWRKALKSSEVVASG</sequence>
<feature type="region of interest" description="Disordered" evidence="1">
    <location>
        <begin position="309"/>
        <end position="338"/>
    </location>
</feature>
<evidence type="ECO:0000313" key="2">
    <source>
        <dbReference type="EMBL" id="THH21437.1"/>
    </source>
</evidence>
<dbReference type="Proteomes" id="UP000308730">
    <property type="component" value="Unassembled WGS sequence"/>
</dbReference>
<dbReference type="AlphaFoldDB" id="A0A4S4M9I3"/>
<feature type="compositionally biased region" description="Low complexity" evidence="1">
    <location>
        <begin position="313"/>
        <end position="326"/>
    </location>
</feature>
<dbReference type="EMBL" id="SGPM01000450">
    <property type="protein sequence ID" value="THH21437.1"/>
    <property type="molecule type" value="Genomic_DNA"/>
</dbReference>
<feature type="non-terminal residue" evidence="2">
    <location>
        <position position="1"/>
    </location>
</feature>
<protein>
    <submittedName>
        <fullName evidence="2">Uncharacterized protein</fullName>
    </submittedName>
</protein>
<comment type="caution">
    <text evidence="2">The sequence shown here is derived from an EMBL/GenBank/DDBJ whole genome shotgun (WGS) entry which is preliminary data.</text>
</comment>
<feature type="region of interest" description="Disordered" evidence="1">
    <location>
        <begin position="215"/>
        <end position="248"/>
    </location>
</feature>
<name>A0A4S4M9I3_9APHY</name>
<accession>A0A4S4M9I3</accession>
<feature type="compositionally biased region" description="Basic and acidic residues" evidence="1">
    <location>
        <begin position="94"/>
        <end position="111"/>
    </location>
</feature>
<feature type="compositionally biased region" description="Low complexity" evidence="1">
    <location>
        <begin position="472"/>
        <end position="484"/>
    </location>
</feature>
<keyword evidence="3" id="KW-1185">Reference proteome</keyword>